<dbReference type="CDD" id="cd16261">
    <property type="entry name" value="EF2_snRNP_III"/>
    <property type="match status" value="1"/>
</dbReference>
<dbReference type="CDD" id="cd16268">
    <property type="entry name" value="EF2_II"/>
    <property type="match status" value="1"/>
</dbReference>
<dbReference type="InterPro" id="IPR009000">
    <property type="entry name" value="Transl_B-barrel_sf"/>
</dbReference>
<keyword evidence="5 10" id="KW-0547">Nucleotide-binding</keyword>
<dbReference type="InterPro" id="IPR005517">
    <property type="entry name" value="Transl_elong_EFG/EF2_IV"/>
</dbReference>
<dbReference type="InterPro" id="IPR005225">
    <property type="entry name" value="Small_GTP-bd"/>
</dbReference>
<keyword evidence="4 10" id="KW-0963">Cytoplasm</keyword>
<dbReference type="CDD" id="cd01681">
    <property type="entry name" value="aeEF2_snRNP_like_IV"/>
    <property type="match status" value="1"/>
</dbReference>
<dbReference type="InterPro" id="IPR004543">
    <property type="entry name" value="Transl_elong_EFG/EF2_arc"/>
</dbReference>
<keyword evidence="6 10" id="KW-0251">Elongation factor</keyword>
<dbReference type="HAMAP" id="MF_00054_A">
    <property type="entry name" value="EF_G_EF_2_A"/>
    <property type="match status" value="1"/>
</dbReference>
<dbReference type="FunFam" id="3.30.70.870:FF:000002">
    <property type="entry name" value="Translation elongation factor 2"/>
    <property type="match status" value="1"/>
</dbReference>
<dbReference type="CDD" id="cd01514">
    <property type="entry name" value="Elongation_Factor_C"/>
    <property type="match status" value="1"/>
</dbReference>
<evidence type="ECO:0000259" key="11">
    <source>
        <dbReference type="PROSITE" id="PS51722"/>
    </source>
</evidence>
<comment type="subcellular location">
    <subcellularLocation>
        <location evidence="1 10">Cytoplasm</location>
    </subcellularLocation>
</comment>
<dbReference type="GO" id="GO:0003746">
    <property type="term" value="F:translation elongation factor activity"/>
    <property type="evidence" value="ECO:0007669"/>
    <property type="project" value="UniProtKB-UniRule"/>
</dbReference>
<feature type="binding site" evidence="10">
    <location>
        <begin position="28"/>
        <end position="35"/>
    </location>
    <ligand>
        <name>GTP</name>
        <dbReference type="ChEBI" id="CHEBI:37565"/>
    </ligand>
</feature>
<dbReference type="Gene3D" id="3.40.50.300">
    <property type="entry name" value="P-loop containing nucleotide triphosphate hydrolases"/>
    <property type="match status" value="1"/>
</dbReference>
<dbReference type="SUPFAM" id="SSF54980">
    <property type="entry name" value="EF-G C-terminal domain-like"/>
    <property type="match status" value="2"/>
</dbReference>
<evidence type="ECO:0000256" key="5">
    <source>
        <dbReference type="ARBA" id="ARBA00022741"/>
    </source>
</evidence>
<comment type="similarity">
    <text evidence="2 10">Belongs to the TRAFAC class translation factor GTPase superfamily. Classic translation factor GTPase family. EF-G/EF-2 subfamily.</text>
</comment>
<feature type="domain" description="Tr-type G" evidence="11">
    <location>
        <begin position="19"/>
        <end position="260"/>
    </location>
</feature>
<dbReference type="Gene3D" id="3.30.230.10">
    <property type="match status" value="1"/>
</dbReference>
<dbReference type="PROSITE" id="PS51722">
    <property type="entry name" value="G_TR_2"/>
    <property type="match status" value="1"/>
</dbReference>
<dbReference type="Pfam" id="PF00679">
    <property type="entry name" value="EFG_C"/>
    <property type="match status" value="1"/>
</dbReference>
<dbReference type="InterPro" id="IPR000795">
    <property type="entry name" value="T_Tr_GTP-bd_dom"/>
</dbReference>
<evidence type="ECO:0000256" key="8">
    <source>
        <dbReference type="ARBA" id="ARBA00023134"/>
    </source>
</evidence>
<feature type="modified residue" description="Diphthamide" evidence="10">
    <location>
        <position position="601"/>
    </location>
</feature>
<dbReference type="SMART" id="SM00889">
    <property type="entry name" value="EFG_IV"/>
    <property type="match status" value="1"/>
</dbReference>
<keyword evidence="7 10" id="KW-0648">Protein biosynthesis</keyword>
<dbReference type="GO" id="GO:0005829">
    <property type="term" value="C:cytosol"/>
    <property type="evidence" value="ECO:0007669"/>
    <property type="project" value="TreeGrafter"/>
</dbReference>
<dbReference type="GO" id="GO:0005525">
    <property type="term" value="F:GTP binding"/>
    <property type="evidence" value="ECO:0007669"/>
    <property type="project" value="UniProtKB-UniRule"/>
</dbReference>
<dbReference type="Pfam" id="PF03144">
    <property type="entry name" value="GTP_EFTU_D2"/>
    <property type="match status" value="1"/>
</dbReference>
<accession>A0A1J5TJE3</accession>
<reference evidence="12 13" key="1">
    <citation type="submission" date="2016-08" db="EMBL/GenBank/DDBJ databases">
        <title>New Insights into Marine Group III Euryarchaeota, from dark to light.</title>
        <authorList>
            <person name="Haro-Moreno J.M."/>
            <person name="Rodriguez-Valera F."/>
            <person name="Lopez-Garcia P."/>
            <person name="Moreira D."/>
            <person name="Martin-Cuadrado A.B."/>
        </authorList>
    </citation>
    <scope>NUCLEOTIDE SEQUENCE [LARGE SCALE GENOMIC DNA]</scope>
    <source>
        <strain evidence="12">CG-Bathy1</strain>
    </source>
</reference>
<evidence type="ECO:0000256" key="3">
    <source>
        <dbReference type="ARBA" id="ARBA00017891"/>
    </source>
</evidence>
<dbReference type="PRINTS" id="PR00315">
    <property type="entry name" value="ELONGATNFCT"/>
</dbReference>
<dbReference type="Gene3D" id="2.40.30.10">
    <property type="entry name" value="Translation factors"/>
    <property type="match status" value="1"/>
</dbReference>
<evidence type="ECO:0000256" key="2">
    <source>
        <dbReference type="ARBA" id="ARBA00005870"/>
    </source>
</evidence>
<dbReference type="AlphaFoldDB" id="A0A1J5TJE3"/>
<dbReference type="SUPFAM" id="SSF50447">
    <property type="entry name" value="Translation proteins"/>
    <property type="match status" value="1"/>
</dbReference>
<dbReference type="Pfam" id="PF14492">
    <property type="entry name" value="EFG_III"/>
    <property type="match status" value="1"/>
</dbReference>
<dbReference type="PANTHER" id="PTHR42908">
    <property type="entry name" value="TRANSLATION ELONGATION FACTOR-RELATED"/>
    <property type="match status" value="1"/>
</dbReference>
<evidence type="ECO:0000313" key="13">
    <source>
        <dbReference type="Proteomes" id="UP000183815"/>
    </source>
</evidence>
<dbReference type="Proteomes" id="UP000183815">
    <property type="component" value="Unassembled WGS sequence"/>
</dbReference>
<dbReference type="GO" id="GO:0003924">
    <property type="term" value="F:GTPase activity"/>
    <property type="evidence" value="ECO:0007669"/>
    <property type="project" value="InterPro"/>
</dbReference>
<comment type="function">
    <text evidence="9 10">Catalyzes the GTP-dependent ribosomal translocation step during translation elongation. During this step, the ribosome changes from the pre-translocational (PRE) to the post-translocational (POST) state as the newly formed A-site-bound peptidyl-tRNA and P-site-bound deacylated tRNA move to the P and E sites, respectively. Catalyzes the coordinated movement of the two tRNA molecules, the mRNA and conformational changes in the ribosome.</text>
</comment>
<evidence type="ECO:0000256" key="7">
    <source>
        <dbReference type="ARBA" id="ARBA00022917"/>
    </source>
</evidence>
<dbReference type="EMBL" id="MIYU01000001">
    <property type="protein sequence ID" value="OIR20267.1"/>
    <property type="molecule type" value="Genomic_DNA"/>
</dbReference>
<dbReference type="SMART" id="SM00838">
    <property type="entry name" value="EFG_C"/>
    <property type="match status" value="1"/>
</dbReference>
<dbReference type="SUPFAM" id="SSF54211">
    <property type="entry name" value="Ribosomal protein S5 domain 2-like"/>
    <property type="match status" value="1"/>
</dbReference>
<dbReference type="InterPro" id="IPR014721">
    <property type="entry name" value="Ribsml_uS5_D2-typ_fold_subgr"/>
</dbReference>
<comment type="caution">
    <text evidence="12">The sequence shown here is derived from an EMBL/GenBank/DDBJ whole genome shotgun (WGS) entry which is preliminary data.</text>
</comment>
<keyword evidence="8 10" id="KW-0342">GTP-binding</keyword>
<dbReference type="InterPro" id="IPR035647">
    <property type="entry name" value="EFG_III/V"/>
</dbReference>
<feature type="binding site" evidence="10">
    <location>
        <begin position="94"/>
        <end position="98"/>
    </location>
    <ligand>
        <name>GTP</name>
        <dbReference type="ChEBI" id="CHEBI:37565"/>
    </ligand>
</feature>
<sequence>MGRKEDNIAKAQDLMNKLDFIRNIGTAAHIDHGKTTLSDNLIFGAGMMSEELTGKQLMLDFDEQESARGITINAANASMVHEHKGNDYLINLIDTPGHVDFGGDVTRAMRALDGVIIVVCAVEGIMPQTETVIRQALKEKVKPVLFINKVDRLINELQVTKEDMQVRFGKTITEVNRLIKANVPKEMEKEWMVDAATGSVAFGSAYHNWATSFPFMAKKEINFTQIYEHLEKEQSRDLARIAPLHEVLLDMIVEKLPNPKTSQEYRIPHIWTGDIESDSGKSMTSVDDKGPATFMVTKVVLDPHAGEIAVGRMFSGSISKGDQLFVAGFPNANRVQSVGMFVGGDRIVVDKVSAGNIAAVAGLRDAVSGSTVTIDKEMTPFEKIVHTSEPVVTMAIEAKHTKDLPKLVEVLRAVSKADPSVQIESNLETGEHLMSGMGELHLEITEYRITNEHGVEITTSPPIVVYRETVIGENPNRKGFEGKSPNKHNRFYINVEPLEEGVIEAIRNGDIPTGDIKKNRDVARKLMDLGWDRPIARGVLSIENGSVFIDATKGIQNLFETQELLMEAFREVANRGARTNEKLMGVKVSLVDAKLHEDAIHRGPAQTIPAVRTAINGAMTAAGIQLLEPYQKIHIQVPQEQMGSVTSEMAQRRGEIISVEQEGDSAVVMAKAPVKEMFGFAGEIRSATQGRALWSTEFSGFELLPRELLDPITSEIRIRKGLKEQAPTMDYYEA</sequence>
<evidence type="ECO:0000256" key="6">
    <source>
        <dbReference type="ARBA" id="ARBA00022768"/>
    </source>
</evidence>
<evidence type="ECO:0000256" key="1">
    <source>
        <dbReference type="ARBA" id="ARBA00004496"/>
    </source>
</evidence>
<dbReference type="GO" id="GO:1990904">
    <property type="term" value="C:ribonucleoprotein complex"/>
    <property type="evidence" value="ECO:0007669"/>
    <property type="project" value="TreeGrafter"/>
</dbReference>
<dbReference type="FunFam" id="3.30.70.240:FF:000001">
    <property type="entry name" value="Elongation factor G"/>
    <property type="match status" value="1"/>
</dbReference>
<dbReference type="Pfam" id="PF03764">
    <property type="entry name" value="EFG_IV"/>
    <property type="match status" value="1"/>
</dbReference>
<evidence type="ECO:0000256" key="9">
    <source>
        <dbReference type="ARBA" id="ARBA00024731"/>
    </source>
</evidence>
<dbReference type="NCBIfam" id="TIGR00231">
    <property type="entry name" value="small_GTP"/>
    <property type="match status" value="1"/>
</dbReference>
<dbReference type="InterPro" id="IPR004161">
    <property type="entry name" value="EFTu-like_2"/>
</dbReference>
<gene>
    <name evidence="10" type="primary">fusA</name>
    <name evidence="12" type="ORF">BEU04_00185</name>
</gene>
<evidence type="ECO:0000256" key="4">
    <source>
        <dbReference type="ARBA" id="ARBA00022490"/>
    </source>
</evidence>
<dbReference type="PANTHER" id="PTHR42908:SF3">
    <property type="entry name" value="ELONGATION FACTOR-LIKE GTPASE 1"/>
    <property type="match status" value="1"/>
</dbReference>
<dbReference type="InterPro" id="IPR020568">
    <property type="entry name" value="Ribosomal_Su5_D2-typ_SF"/>
</dbReference>
<dbReference type="Gene3D" id="3.30.70.240">
    <property type="match status" value="1"/>
</dbReference>
<dbReference type="InterPro" id="IPR000640">
    <property type="entry name" value="EFG_V-like"/>
</dbReference>
<dbReference type="Pfam" id="PF00009">
    <property type="entry name" value="GTP_EFTU"/>
    <property type="match status" value="1"/>
</dbReference>
<protein>
    <recommendedName>
        <fullName evidence="3 10">Elongation factor 2</fullName>
        <shortName evidence="10">EF-2</shortName>
    </recommendedName>
</protein>
<feature type="binding site" evidence="10">
    <location>
        <begin position="148"/>
        <end position="151"/>
    </location>
    <ligand>
        <name>GTP</name>
        <dbReference type="ChEBI" id="CHEBI:37565"/>
    </ligand>
</feature>
<organism evidence="12 13">
    <name type="scientific">Marine Group III euryarchaeote CG-Bathy1</name>
    <dbReference type="NCBI Taxonomy" id="1889001"/>
    <lineage>
        <taxon>Archaea</taxon>
        <taxon>Methanobacteriati</taxon>
        <taxon>Thermoplasmatota</taxon>
        <taxon>Thermoplasmata</taxon>
        <taxon>Candidatus Thermoprofundales</taxon>
    </lineage>
</organism>
<dbReference type="InterPro" id="IPR027417">
    <property type="entry name" value="P-loop_NTPase"/>
</dbReference>
<proteinExistence type="inferred from homology"/>
<evidence type="ECO:0000313" key="12">
    <source>
        <dbReference type="EMBL" id="OIR20267.1"/>
    </source>
</evidence>
<dbReference type="NCBIfam" id="TIGR00490">
    <property type="entry name" value="aEF-2"/>
    <property type="match status" value="1"/>
</dbReference>
<dbReference type="InterPro" id="IPR041095">
    <property type="entry name" value="EFG_II"/>
</dbReference>
<dbReference type="SUPFAM" id="SSF52540">
    <property type="entry name" value="P-loop containing nucleoside triphosphate hydrolases"/>
    <property type="match status" value="1"/>
</dbReference>
<name>A0A1J5TJE3_9ARCH</name>
<dbReference type="Gene3D" id="3.30.70.870">
    <property type="entry name" value="Elongation Factor G (Translational Gtpase), domain 3"/>
    <property type="match status" value="1"/>
</dbReference>
<evidence type="ECO:0000256" key="10">
    <source>
        <dbReference type="HAMAP-Rule" id="MF_00054"/>
    </source>
</evidence>